<sequence length="487" mass="53210">MSTAFYPQGMSSYNNRGQYQGAVPYLSWKANGIESYPVGVTAGHVRPLTNNDIGNNFPAAFGKARPIKHYRKGTTIPIPIILVNPENPNNIIQVERNYNREVKSSKGTSLGGGSGGFGVISQMIDTPGNFIVKPNTLNETTGTNQLDKDCKTCEGTGIVVDYKPSTTYLTENPEPETQTPKFCCNAEKKARKRVIPASTNLKKNYYTTHTQYMQNRCQTYEQRVFNFVKQNNGALLEQLSGNPFITASAIQNAKPGSALATLNTYVANCQPNAEIYQASEINLIASMIQIMKNQSILTNAQIAAFYALNVTSLNGFVNYLESLTGSTKTAALAVFTNFTNNPYVGVPFEGPNNPIGCKLVVYKPNNSQFAQQGAVSSSTRILKLNVTTIEKNLAGYNRDQKIGSDNGIGPAVTTGGVPAIPFLYKNKAPYCTQDYFTNFWPRFQNPRTCSSLTTNSSVVNNPTTLINQGNKQSPFPTNHFATSYASL</sequence>
<dbReference type="EMBL" id="MN739668">
    <property type="protein sequence ID" value="QHT19554.1"/>
    <property type="molecule type" value="Genomic_DNA"/>
</dbReference>
<proteinExistence type="predicted"/>
<protein>
    <submittedName>
        <fullName evidence="1">Uncharacterized protein</fullName>
    </submittedName>
</protein>
<organism evidence="1">
    <name type="scientific">viral metagenome</name>
    <dbReference type="NCBI Taxonomy" id="1070528"/>
    <lineage>
        <taxon>unclassified sequences</taxon>
        <taxon>metagenomes</taxon>
        <taxon>organismal metagenomes</taxon>
    </lineage>
</organism>
<evidence type="ECO:0000313" key="1">
    <source>
        <dbReference type="EMBL" id="QHT19554.1"/>
    </source>
</evidence>
<dbReference type="AlphaFoldDB" id="A0A6C0DSK2"/>
<reference evidence="1" key="1">
    <citation type="journal article" date="2020" name="Nature">
        <title>Giant virus diversity and host interactions through global metagenomics.</title>
        <authorList>
            <person name="Schulz F."/>
            <person name="Roux S."/>
            <person name="Paez-Espino D."/>
            <person name="Jungbluth S."/>
            <person name="Walsh D.A."/>
            <person name="Denef V.J."/>
            <person name="McMahon K.D."/>
            <person name="Konstantinidis K.T."/>
            <person name="Eloe-Fadrosh E.A."/>
            <person name="Kyrpides N.C."/>
            <person name="Woyke T."/>
        </authorList>
    </citation>
    <scope>NUCLEOTIDE SEQUENCE</scope>
    <source>
        <strain evidence="1">GVMAG-M-3300023174-5</strain>
    </source>
</reference>
<name>A0A6C0DSK2_9ZZZZ</name>
<accession>A0A6C0DSK2</accession>